<dbReference type="EMBL" id="JAOEGN010000005">
    <property type="protein sequence ID" value="MCU0104723.1"/>
    <property type="molecule type" value="Genomic_DNA"/>
</dbReference>
<organism evidence="2 3">
    <name type="scientific">Paracholeplasma vituli</name>
    <dbReference type="NCBI Taxonomy" id="69473"/>
    <lineage>
        <taxon>Bacteria</taxon>
        <taxon>Bacillati</taxon>
        <taxon>Mycoplasmatota</taxon>
        <taxon>Mollicutes</taxon>
        <taxon>Acholeplasmatales</taxon>
        <taxon>Acholeplasmataceae</taxon>
        <taxon>Paracholeplasma</taxon>
    </lineage>
</organism>
<evidence type="ECO:0000313" key="3">
    <source>
        <dbReference type="Proteomes" id="UP001209076"/>
    </source>
</evidence>
<dbReference type="RefSeq" id="WP_262095972.1">
    <property type="nucleotide sequence ID" value="NZ_JAOEGN010000005.1"/>
</dbReference>
<sequence length="80" mass="9059">MSMLDLLKLGDELKNALDWIVPSALIIISIFGAALGIKTYKRVIEDTKMITGTIGGVLFWLLLVLILLGSWFYLRFVLRF</sequence>
<dbReference type="Proteomes" id="UP001209076">
    <property type="component" value="Unassembled WGS sequence"/>
</dbReference>
<name>A0ABT2PYI2_9MOLU</name>
<evidence type="ECO:0000313" key="2">
    <source>
        <dbReference type="EMBL" id="MCU0104723.1"/>
    </source>
</evidence>
<accession>A0ABT2PYI2</accession>
<reference evidence="3" key="1">
    <citation type="submission" date="2023-07" db="EMBL/GenBank/DDBJ databases">
        <title>Novel Mycoplasma species identified in domestic and wild animals.</title>
        <authorList>
            <person name="Volokhov D.V."/>
            <person name="Furtak V.A."/>
            <person name="Zagorodnyaya T.A."/>
        </authorList>
    </citation>
    <scope>NUCLEOTIDE SEQUENCE [LARGE SCALE GENOMIC DNA]</scope>
    <source>
        <strain evidence="3">92-19</strain>
    </source>
</reference>
<evidence type="ECO:0008006" key="4">
    <source>
        <dbReference type="Google" id="ProtNLM"/>
    </source>
</evidence>
<comment type="caution">
    <text evidence="2">The sequence shown here is derived from an EMBL/GenBank/DDBJ whole genome shotgun (WGS) entry which is preliminary data.</text>
</comment>
<keyword evidence="3" id="KW-1185">Reference proteome</keyword>
<gene>
    <name evidence="2" type="ORF">N7603_03540</name>
</gene>
<protein>
    <recommendedName>
        <fullName evidence="4">DUF4190 domain-containing protein</fullName>
    </recommendedName>
</protein>
<evidence type="ECO:0000256" key="1">
    <source>
        <dbReference type="SAM" id="Phobius"/>
    </source>
</evidence>
<keyword evidence="1" id="KW-0812">Transmembrane</keyword>
<keyword evidence="1" id="KW-1133">Transmembrane helix</keyword>
<feature type="transmembrane region" description="Helical" evidence="1">
    <location>
        <begin position="49"/>
        <end position="74"/>
    </location>
</feature>
<proteinExistence type="predicted"/>
<keyword evidence="1" id="KW-0472">Membrane</keyword>
<feature type="transmembrane region" description="Helical" evidence="1">
    <location>
        <begin position="20"/>
        <end position="37"/>
    </location>
</feature>